<protein>
    <submittedName>
        <fullName evidence="7">ABC-2 type transport system ATP-binding protein</fullName>
    </submittedName>
</protein>
<dbReference type="PROSITE" id="PS50893">
    <property type="entry name" value="ABC_TRANSPORTER_2"/>
    <property type="match status" value="1"/>
</dbReference>
<accession>A0A927MTR6</accession>
<evidence type="ECO:0000313" key="8">
    <source>
        <dbReference type="Proteomes" id="UP000638648"/>
    </source>
</evidence>
<dbReference type="RefSeq" id="WP_202896345.1">
    <property type="nucleotide sequence ID" value="NZ_BAABJL010000011.1"/>
</dbReference>
<dbReference type="SMART" id="SM00382">
    <property type="entry name" value="AAA"/>
    <property type="match status" value="1"/>
</dbReference>
<dbReference type="GO" id="GO:0005524">
    <property type="term" value="F:ATP binding"/>
    <property type="evidence" value="ECO:0007669"/>
    <property type="project" value="UniProtKB-KW"/>
</dbReference>
<dbReference type="InterPro" id="IPR050763">
    <property type="entry name" value="ABC_transporter_ATP-binding"/>
</dbReference>
<evidence type="ECO:0000256" key="3">
    <source>
        <dbReference type="ARBA" id="ARBA00022741"/>
    </source>
</evidence>
<evidence type="ECO:0000256" key="2">
    <source>
        <dbReference type="ARBA" id="ARBA00022448"/>
    </source>
</evidence>
<evidence type="ECO:0000313" key="7">
    <source>
        <dbReference type="EMBL" id="MBE1606157.1"/>
    </source>
</evidence>
<evidence type="ECO:0000259" key="6">
    <source>
        <dbReference type="PROSITE" id="PS50893"/>
    </source>
</evidence>
<feature type="domain" description="ABC transporter" evidence="6">
    <location>
        <begin position="12"/>
        <end position="243"/>
    </location>
</feature>
<gene>
    <name evidence="7" type="ORF">HEB94_003005</name>
</gene>
<organism evidence="7 8">
    <name type="scientific">Actinopolymorpha pittospori</name>
    <dbReference type="NCBI Taxonomy" id="648752"/>
    <lineage>
        <taxon>Bacteria</taxon>
        <taxon>Bacillati</taxon>
        <taxon>Actinomycetota</taxon>
        <taxon>Actinomycetes</taxon>
        <taxon>Propionibacteriales</taxon>
        <taxon>Actinopolymorphaceae</taxon>
        <taxon>Actinopolymorpha</taxon>
    </lineage>
</organism>
<dbReference type="Pfam" id="PF00005">
    <property type="entry name" value="ABC_tran"/>
    <property type="match status" value="1"/>
</dbReference>
<dbReference type="GO" id="GO:0046677">
    <property type="term" value="P:response to antibiotic"/>
    <property type="evidence" value="ECO:0007669"/>
    <property type="project" value="UniProtKB-KW"/>
</dbReference>
<dbReference type="GO" id="GO:0016887">
    <property type="term" value="F:ATP hydrolysis activity"/>
    <property type="evidence" value="ECO:0007669"/>
    <property type="project" value="InterPro"/>
</dbReference>
<keyword evidence="3" id="KW-0547">Nucleotide-binding</keyword>
<dbReference type="InterPro" id="IPR027417">
    <property type="entry name" value="P-loop_NTPase"/>
</dbReference>
<dbReference type="InterPro" id="IPR003593">
    <property type="entry name" value="AAA+_ATPase"/>
</dbReference>
<dbReference type="PANTHER" id="PTHR42711">
    <property type="entry name" value="ABC TRANSPORTER ATP-BINDING PROTEIN"/>
    <property type="match status" value="1"/>
</dbReference>
<dbReference type="InterPro" id="IPR003439">
    <property type="entry name" value="ABC_transporter-like_ATP-bd"/>
</dbReference>
<dbReference type="AlphaFoldDB" id="A0A927MTR6"/>
<dbReference type="GO" id="GO:0005886">
    <property type="term" value="C:plasma membrane"/>
    <property type="evidence" value="ECO:0007669"/>
    <property type="project" value="UniProtKB-SubCell"/>
</dbReference>
<evidence type="ECO:0000256" key="4">
    <source>
        <dbReference type="ARBA" id="ARBA00022840"/>
    </source>
</evidence>
<evidence type="ECO:0000256" key="1">
    <source>
        <dbReference type="ARBA" id="ARBA00004202"/>
    </source>
</evidence>
<keyword evidence="2" id="KW-0813">Transport</keyword>
<proteinExistence type="predicted"/>
<dbReference type="PANTHER" id="PTHR42711:SF19">
    <property type="entry name" value="DOXORUBICIN RESISTANCE ATP-BINDING PROTEIN DRRA"/>
    <property type="match status" value="1"/>
</dbReference>
<sequence length="335" mass="35978">MRKDHHEGPPLLEVEQLTKDYRRGVRANDDISLRVPAGQVFGLLGHNGAGKTTLLNQVIGLARPTRGSIRIDGADAVADPAMARRVCSMQPQAQAPLDGVTPRQAIELMARIRGARRQQARHRAAELIDALDLGSWADTLGDRLSGGVRRLTAFCMMAAEPGRLVMLDEPTNDVDPVRRRLLWGQIRALADLGCAVVLVTHNVVEAERAVERLAVLDQGRVVAQGTPAELRGDDGDRLRLEVVAPDAAAAEALASAPAVPASAPAVASGRRMVLTIDAVHAADALRWAQNERTAGRIEEFSVTPVSLEDVYIRLVGSGRPRDEQTEENGDASLVA</sequence>
<keyword evidence="4 7" id="KW-0067">ATP-binding</keyword>
<name>A0A927MTR6_9ACTN</name>
<dbReference type="Gene3D" id="3.40.50.300">
    <property type="entry name" value="P-loop containing nucleotide triphosphate hydrolases"/>
    <property type="match status" value="1"/>
</dbReference>
<keyword evidence="8" id="KW-1185">Reference proteome</keyword>
<keyword evidence="5" id="KW-0046">Antibiotic resistance</keyword>
<comment type="subcellular location">
    <subcellularLocation>
        <location evidence="1">Cell membrane</location>
        <topology evidence="1">Peripheral membrane protein</topology>
    </subcellularLocation>
</comment>
<dbReference type="Proteomes" id="UP000638648">
    <property type="component" value="Unassembled WGS sequence"/>
</dbReference>
<evidence type="ECO:0000256" key="5">
    <source>
        <dbReference type="ARBA" id="ARBA00023251"/>
    </source>
</evidence>
<dbReference type="EMBL" id="JADBEM010000001">
    <property type="protein sequence ID" value="MBE1606157.1"/>
    <property type="molecule type" value="Genomic_DNA"/>
</dbReference>
<dbReference type="SUPFAM" id="SSF52540">
    <property type="entry name" value="P-loop containing nucleoside triphosphate hydrolases"/>
    <property type="match status" value="1"/>
</dbReference>
<comment type="caution">
    <text evidence="7">The sequence shown here is derived from an EMBL/GenBank/DDBJ whole genome shotgun (WGS) entry which is preliminary data.</text>
</comment>
<reference evidence="7" key="1">
    <citation type="submission" date="2020-10" db="EMBL/GenBank/DDBJ databases">
        <title>Sequencing the genomes of 1000 actinobacteria strains.</title>
        <authorList>
            <person name="Klenk H.-P."/>
        </authorList>
    </citation>
    <scope>NUCLEOTIDE SEQUENCE</scope>
    <source>
        <strain evidence="7">DSM 45354</strain>
    </source>
</reference>